<dbReference type="Proteomes" id="UP000077266">
    <property type="component" value="Unassembled WGS sequence"/>
</dbReference>
<feature type="compositionally biased region" description="Basic and acidic residues" evidence="1">
    <location>
        <begin position="480"/>
        <end position="494"/>
    </location>
</feature>
<dbReference type="InParanoid" id="A0A165QAP7"/>
<organism evidence="3 4">
    <name type="scientific">Exidia glandulosa HHB12029</name>
    <dbReference type="NCBI Taxonomy" id="1314781"/>
    <lineage>
        <taxon>Eukaryota</taxon>
        <taxon>Fungi</taxon>
        <taxon>Dikarya</taxon>
        <taxon>Basidiomycota</taxon>
        <taxon>Agaricomycotina</taxon>
        <taxon>Agaricomycetes</taxon>
        <taxon>Auriculariales</taxon>
        <taxon>Exidiaceae</taxon>
        <taxon>Exidia</taxon>
    </lineage>
</organism>
<keyword evidence="2" id="KW-1133">Transmembrane helix</keyword>
<keyword evidence="2" id="KW-0812">Transmembrane</keyword>
<feature type="compositionally biased region" description="Polar residues" evidence="1">
    <location>
        <begin position="328"/>
        <end position="343"/>
    </location>
</feature>
<keyword evidence="2" id="KW-0472">Membrane</keyword>
<accession>A0A165QAP7</accession>
<dbReference type="STRING" id="1314781.A0A165QAP7"/>
<dbReference type="CDD" id="cd12841">
    <property type="entry name" value="TM_EphA1"/>
    <property type="match status" value="1"/>
</dbReference>
<evidence type="ECO:0000256" key="1">
    <source>
        <dbReference type="SAM" id="MobiDB-lite"/>
    </source>
</evidence>
<feature type="region of interest" description="Disordered" evidence="1">
    <location>
        <begin position="259"/>
        <end position="343"/>
    </location>
</feature>
<feature type="compositionally biased region" description="Polar residues" evidence="1">
    <location>
        <begin position="301"/>
        <end position="315"/>
    </location>
</feature>
<sequence>MTSRLPVRSSGHKRTPFTKRQTACTTASLYKAPLAGAVVDSAQPLTVSWDTTCFNNNPEKVDLRLYSETTRLQIWKELPYAAGSYNVRQVLVVATAITRSTLPQVELFPRWWNDTETVKLKFSIQASGNPFASDYGPGPVFTATYTAPTDGSVDDKADMSIIDTGYTWVKNFVKSLSGGEIAAAIICPLLFIAIVIGVFFYVRRSRKQVEERHKRFSAMVDKRMSTISGNWASMSAAGAQYAIRNSMATFGRPSADMATVGHESAAPGSTVGSGLRPQTRARSGTRVSFAPESMYGRPSNAGETVRSSVYSTGPTRSFHYGDAPPMPQRNNSGSPDNLTLSPTQQTGAFTLSAYEIDNRASQYDAAGDVMPALAMMRQSNDTNELMFSPTKETPLPPVPAVTAQAPKSPLGMMPMMDSNLSPEERLRQYAAGKKQSISVASPNSASFFSPVTPTFPSPAAQRTVYSANGSEKNPFRKSVAHAEDDGAYDGVDHF</sequence>
<evidence type="ECO:0000313" key="4">
    <source>
        <dbReference type="Proteomes" id="UP000077266"/>
    </source>
</evidence>
<dbReference type="OrthoDB" id="3363836at2759"/>
<reference evidence="3 4" key="1">
    <citation type="journal article" date="2016" name="Mol. Biol. Evol.">
        <title>Comparative Genomics of Early-Diverging Mushroom-Forming Fungi Provides Insights into the Origins of Lignocellulose Decay Capabilities.</title>
        <authorList>
            <person name="Nagy L.G."/>
            <person name="Riley R."/>
            <person name="Tritt A."/>
            <person name="Adam C."/>
            <person name="Daum C."/>
            <person name="Floudas D."/>
            <person name="Sun H."/>
            <person name="Yadav J.S."/>
            <person name="Pangilinan J."/>
            <person name="Larsson K.H."/>
            <person name="Matsuura K."/>
            <person name="Barry K."/>
            <person name="Labutti K."/>
            <person name="Kuo R."/>
            <person name="Ohm R.A."/>
            <person name="Bhattacharya S.S."/>
            <person name="Shirouzu T."/>
            <person name="Yoshinaga Y."/>
            <person name="Martin F.M."/>
            <person name="Grigoriev I.V."/>
            <person name="Hibbett D.S."/>
        </authorList>
    </citation>
    <scope>NUCLEOTIDE SEQUENCE [LARGE SCALE GENOMIC DNA]</scope>
    <source>
        <strain evidence="3 4">HHB12029</strain>
    </source>
</reference>
<keyword evidence="4" id="KW-1185">Reference proteome</keyword>
<evidence type="ECO:0000256" key="2">
    <source>
        <dbReference type="SAM" id="Phobius"/>
    </source>
</evidence>
<proteinExistence type="predicted"/>
<feature type="region of interest" description="Disordered" evidence="1">
    <location>
        <begin position="466"/>
        <end position="494"/>
    </location>
</feature>
<feature type="transmembrane region" description="Helical" evidence="2">
    <location>
        <begin position="181"/>
        <end position="202"/>
    </location>
</feature>
<dbReference type="AlphaFoldDB" id="A0A165QAP7"/>
<gene>
    <name evidence="3" type="ORF">EXIGLDRAFT_699209</name>
</gene>
<dbReference type="EMBL" id="KV425884">
    <property type="protein sequence ID" value="KZW03332.1"/>
    <property type="molecule type" value="Genomic_DNA"/>
</dbReference>
<protein>
    <submittedName>
        <fullName evidence="3">Uncharacterized protein</fullName>
    </submittedName>
</protein>
<evidence type="ECO:0000313" key="3">
    <source>
        <dbReference type="EMBL" id="KZW03332.1"/>
    </source>
</evidence>
<name>A0A165QAP7_EXIGL</name>